<comment type="function">
    <text evidence="1">Catalyzes the hydrolysis of futalosine (FL) to dehypoxanthine futalosine (DHFL) and hypoxanthine, a step in the biosynthesis of menaquinone (MK, vitamin K2).</text>
</comment>
<dbReference type="GO" id="GO:0008782">
    <property type="term" value="F:adenosylhomocysteine nucleosidase activity"/>
    <property type="evidence" value="ECO:0007669"/>
    <property type="project" value="TreeGrafter"/>
</dbReference>
<dbReference type="UniPathway" id="UPA00079"/>
<dbReference type="Proteomes" id="UP000002601">
    <property type="component" value="Chromosome"/>
</dbReference>
<sequence>MKPILFVTATAKEMKAALGGVCKLPRLEQGKPVEFMFGDRPGLLLVTGIGVINTSFALGRALAGNDVGVVVLAGIAGTFNADRFPLCSACVVRKEIWPEYGLKKGDQVDPKGLGFSLSEIDGQPVWNEVELSSGKSLFESGLDRFEKLPEAVSLTVSGVTATAEEAAAYVDEYGADLENMEGFAAAYVCALVGVGLCQVRTVSNLVGSRDSNDWDLRGALAELGRVCSALVR</sequence>
<dbReference type="PANTHER" id="PTHR46832:SF2">
    <property type="entry name" value="FUTALOSINE HYDROLASE"/>
    <property type="match status" value="1"/>
</dbReference>
<dbReference type="eggNOG" id="COG0775">
    <property type="taxonomic scope" value="Bacteria"/>
</dbReference>
<evidence type="ECO:0000313" key="5">
    <source>
        <dbReference type="Proteomes" id="UP000002601"/>
    </source>
</evidence>
<dbReference type="GO" id="GO:0008930">
    <property type="term" value="F:methylthioadenosine nucleosidase activity"/>
    <property type="evidence" value="ECO:0007669"/>
    <property type="project" value="TreeGrafter"/>
</dbReference>
<evidence type="ECO:0000259" key="3">
    <source>
        <dbReference type="Pfam" id="PF01048"/>
    </source>
</evidence>
<keyword evidence="1" id="KW-0474">Menaquinone biosynthesis</keyword>
<protein>
    <recommendedName>
        <fullName evidence="1 2">Futalosine hydrolase</fullName>
        <shortName evidence="1">FL hydrolase</shortName>
        <ecNumber evidence="1 2">3.2.2.26</ecNumber>
    </recommendedName>
    <alternativeName>
        <fullName evidence="1">Futalosine nucleosidase</fullName>
    </alternativeName>
    <alternativeName>
        <fullName evidence="1">Menaquinone biosynthetic enzyme MqnB</fullName>
    </alternativeName>
</protein>
<dbReference type="AlphaFoldDB" id="C6BZ04"/>
<dbReference type="STRING" id="526222.Desal_0762"/>
<dbReference type="HOGENOM" id="CLU_031248_3_1_7"/>
<comment type="catalytic activity">
    <reaction evidence="1">
        <text>futalosine + H2O = dehypoxanthine futalosine + hypoxanthine</text>
        <dbReference type="Rhea" id="RHEA:25904"/>
        <dbReference type="ChEBI" id="CHEBI:15377"/>
        <dbReference type="ChEBI" id="CHEBI:17368"/>
        <dbReference type="ChEBI" id="CHEBI:58863"/>
        <dbReference type="ChEBI" id="CHEBI:58864"/>
        <dbReference type="EC" id="3.2.2.26"/>
    </reaction>
</comment>
<dbReference type="GO" id="GO:0009234">
    <property type="term" value="P:menaquinone biosynthetic process"/>
    <property type="evidence" value="ECO:0007669"/>
    <property type="project" value="UniProtKB-UniRule"/>
</dbReference>
<dbReference type="KEGG" id="dsa:Desal_0762"/>
<dbReference type="EC" id="3.2.2.26" evidence="1 2"/>
<dbReference type="GO" id="GO:0005829">
    <property type="term" value="C:cytosol"/>
    <property type="evidence" value="ECO:0007669"/>
    <property type="project" value="TreeGrafter"/>
</dbReference>
<dbReference type="OrthoDB" id="9788270at2"/>
<dbReference type="PANTHER" id="PTHR46832">
    <property type="entry name" value="5'-METHYLTHIOADENOSINE/S-ADENOSYLHOMOCYSTEINE NUCLEOSIDASE"/>
    <property type="match status" value="1"/>
</dbReference>
<dbReference type="GO" id="GO:0019284">
    <property type="term" value="P:L-methionine salvage from S-adenosylmethionine"/>
    <property type="evidence" value="ECO:0007669"/>
    <property type="project" value="TreeGrafter"/>
</dbReference>
<dbReference type="Gene3D" id="3.40.50.1580">
    <property type="entry name" value="Nucleoside phosphorylase domain"/>
    <property type="match status" value="1"/>
</dbReference>
<gene>
    <name evidence="1" type="primary">mqnB</name>
    <name evidence="4" type="ordered locus">Desal_0762</name>
</gene>
<keyword evidence="5" id="KW-1185">Reference proteome</keyword>
<keyword evidence="1" id="KW-0378">Hydrolase</keyword>
<reference evidence="4 5" key="1">
    <citation type="submission" date="2009-06" db="EMBL/GenBank/DDBJ databases">
        <title>Complete sequence of Desulfovibrio salexigens DSM 2638.</title>
        <authorList>
            <consortium name="US DOE Joint Genome Institute"/>
            <person name="Lucas S."/>
            <person name="Copeland A."/>
            <person name="Lapidus A."/>
            <person name="Glavina del Rio T."/>
            <person name="Tice H."/>
            <person name="Bruce D."/>
            <person name="Goodwin L."/>
            <person name="Pitluck S."/>
            <person name="Munk A.C."/>
            <person name="Brettin T."/>
            <person name="Detter J.C."/>
            <person name="Han C."/>
            <person name="Tapia R."/>
            <person name="Larimer F."/>
            <person name="Land M."/>
            <person name="Hauser L."/>
            <person name="Kyrpides N."/>
            <person name="Anderson I."/>
            <person name="Wall J.D."/>
            <person name="Arkin A.P."/>
            <person name="Dehal P."/>
            <person name="Chivian D."/>
            <person name="Giles B."/>
            <person name="Hazen T.C."/>
        </authorList>
    </citation>
    <scope>NUCLEOTIDE SEQUENCE [LARGE SCALE GENOMIC DNA]</scope>
    <source>
        <strain evidence="5">ATCC 14822 / DSM 2638 / NCIMB 8403 / VKM B-1763</strain>
    </source>
</reference>
<feature type="domain" description="Nucleoside phosphorylase" evidence="3">
    <location>
        <begin position="4"/>
        <end position="231"/>
    </location>
</feature>
<dbReference type="HAMAP" id="MF_00991">
    <property type="entry name" value="MqnB"/>
    <property type="match status" value="1"/>
</dbReference>
<dbReference type="GO" id="GO:0009116">
    <property type="term" value="P:nucleoside metabolic process"/>
    <property type="evidence" value="ECO:0007669"/>
    <property type="project" value="InterPro"/>
</dbReference>
<dbReference type="RefSeq" id="WP_015850647.1">
    <property type="nucleotide sequence ID" value="NC_012881.1"/>
</dbReference>
<name>C6BZ04_MARSD</name>
<comment type="similarity">
    <text evidence="1">Belongs to the PNP/UDP phosphorylase family. Futalosine hydrolase subfamily.</text>
</comment>
<evidence type="ECO:0000256" key="1">
    <source>
        <dbReference type="HAMAP-Rule" id="MF_00991"/>
    </source>
</evidence>
<dbReference type="InterPro" id="IPR000845">
    <property type="entry name" value="Nucleoside_phosphorylase_d"/>
</dbReference>
<accession>C6BZ04</accession>
<evidence type="ECO:0000313" key="4">
    <source>
        <dbReference type="EMBL" id="ACS78828.1"/>
    </source>
</evidence>
<dbReference type="SUPFAM" id="SSF53167">
    <property type="entry name" value="Purine and uridine phosphorylases"/>
    <property type="match status" value="1"/>
</dbReference>
<dbReference type="EMBL" id="CP001649">
    <property type="protein sequence ID" value="ACS78828.1"/>
    <property type="molecule type" value="Genomic_DNA"/>
</dbReference>
<proteinExistence type="inferred from homology"/>
<evidence type="ECO:0000256" key="2">
    <source>
        <dbReference type="NCBIfam" id="TIGR03664"/>
    </source>
</evidence>
<organism evidence="4 5">
    <name type="scientific">Maridesulfovibrio salexigens (strain ATCC 14822 / DSM 2638 / NCIMB 8403 / VKM B-1763)</name>
    <name type="common">Desulfovibrio salexigens</name>
    <dbReference type="NCBI Taxonomy" id="526222"/>
    <lineage>
        <taxon>Bacteria</taxon>
        <taxon>Pseudomonadati</taxon>
        <taxon>Thermodesulfobacteriota</taxon>
        <taxon>Desulfovibrionia</taxon>
        <taxon>Desulfovibrionales</taxon>
        <taxon>Desulfovibrionaceae</taxon>
        <taxon>Maridesulfovibrio</taxon>
    </lineage>
</organism>
<dbReference type="NCBIfam" id="TIGR03664">
    <property type="entry name" value="fut_nucase"/>
    <property type="match status" value="1"/>
</dbReference>
<comment type="pathway">
    <text evidence="1">Quinol/quinone metabolism; menaquinone biosynthesis.</text>
</comment>
<dbReference type="InterPro" id="IPR035994">
    <property type="entry name" value="Nucleoside_phosphorylase_sf"/>
</dbReference>
<dbReference type="InterPro" id="IPR019963">
    <property type="entry name" value="FL_hydrolase_MqnB"/>
</dbReference>
<dbReference type="Pfam" id="PF01048">
    <property type="entry name" value="PNP_UDP_1"/>
    <property type="match status" value="1"/>
</dbReference>